<evidence type="ECO:0000256" key="1">
    <source>
        <dbReference type="SAM" id="SignalP"/>
    </source>
</evidence>
<keyword evidence="1" id="KW-0732">Signal</keyword>
<dbReference type="Proteomes" id="UP001331761">
    <property type="component" value="Unassembled WGS sequence"/>
</dbReference>
<gene>
    <name evidence="2" type="ORF">GCK32_011043</name>
</gene>
<organism evidence="2 3">
    <name type="scientific">Trichostrongylus colubriformis</name>
    <name type="common">Black scour worm</name>
    <dbReference type="NCBI Taxonomy" id="6319"/>
    <lineage>
        <taxon>Eukaryota</taxon>
        <taxon>Metazoa</taxon>
        <taxon>Ecdysozoa</taxon>
        <taxon>Nematoda</taxon>
        <taxon>Chromadorea</taxon>
        <taxon>Rhabditida</taxon>
        <taxon>Rhabditina</taxon>
        <taxon>Rhabditomorpha</taxon>
        <taxon>Strongyloidea</taxon>
        <taxon>Trichostrongylidae</taxon>
        <taxon>Trichostrongylus</taxon>
    </lineage>
</organism>
<name>A0AAN8IYW5_TRICO</name>
<reference evidence="2 3" key="1">
    <citation type="submission" date="2019-10" db="EMBL/GenBank/DDBJ databases">
        <title>Assembly and Annotation for the nematode Trichostrongylus colubriformis.</title>
        <authorList>
            <person name="Martin J."/>
        </authorList>
    </citation>
    <scope>NUCLEOTIDE SEQUENCE [LARGE SCALE GENOMIC DNA]</scope>
    <source>
        <strain evidence="2">G859</strain>
        <tissue evidence="2">Whole worm</tissue>
    </source>
</reference>
<accession>A0AAN8IYW5</accession>
<proteinExistence type="predicted"/>
<feature type="chain" id="PRO_5042816579" evidence="1">
    <location>
        <begin position="23"/>
        <end position="107"/>
    </location>
</feature>
<dbReference type="AlphaFoldDB" id="A0AAN8IYW5"/>
<dbReference type="EMBL" id="WIXE01019796">
    <property type="protein sequence ID" value="KAK5969739.1"/>
    <property type="molecule type" value="Genomic_DNA"/>
</dbReference>
<evidence type="ECO:0000313" key="2">
    <source>
        <dbReference type="EMBL" id="KAK5969739.1"/>
    </source>
</evidence>
<feature type="signal peptide" evidence="1">
    <location>
        <begin position="1"/>
        <end position="22"/>
    </location>
</feature>
<sequence length="107" mass="12619">MLFYVLIAFIALNVFTLGEVMAQSCQDLNPSLCSNTYKKYCNDDVLADSVRELFVRRSMTEDERKREYELRKEAEERNKGKDVREWVVYQGQLKHTSELPHKRSVNP</sequence>
<protein>
    <submittedName>
        <fullName evidence="2">Uncharacterized protein</fullName>
    </submittedName>
</protein>
<comment type="caution">
    <text evidence="2">The sequence shown here is derived from an EMBL/GenBank/DDBJ whole genome shotgun (WGS) entry which is preliminary data.</text>
</comment>
<keyword evidence="3" id="KW-1185">Reference proteome</keyword>
<evidence type="ECO:0000313" key="3">
    <source>
        <dbReference type="Proteomes" id="UP001331761"/>
    </source>
</evidence>